<comment type="caution">
    <text evidence="3">The sequence shown here is derived from an EMBL/GenBank/DDBJ whole genome shotgun (WGS) entry which is preliminary data.</text>
</comment>
<evidence type="ECO:0000313" key="4">
    <source>
        <dbReference type="Proteomes" id="UP000297753"/>
    </source>
</evidence>
<dbReference type="AlphaFoldDB" id="A0A4Y8WK22"/>
<organism evidence="3 4">
    <name type="scientific">Vibrio ouci</name>
    <dbReference type="NCBI Taxonomy" id="2499078"/>
    <lineage>
        <taxon>Bacteria</taxon>
        <taxon>Pseudomonadati</taxon>
        <taxon>Pseudomonadota</taxon>
        <taxon>Gammaproteobacteria</taxon>
        <taxon>Vibrionales</taxon>
        <taxon>Vibrionaceae</taxon>
        <taxon>Vibrio</taxon>
    </lineage>
</organism>
<keyword evidence="4" id="KW-1185">Reference proteome</keyword>
<dbReference type="PANTHER" id="PTHR47505:SF1">
    <property type="entry name" value="DNA UTILIZATION PROTEIN YHGH"/>
    <property type="match status" value="1"/>
</dbReference>
<dbReference type="PANTHER" id="PTHR47505">
    <property type="entry name" value="DNA UTILIZATION PROTEIN YHGH"/>
    <property type="match status" value="1"/>
</dbReference>
<dbReference type="RefSeq" id="WP_134834184.1">
    <property type="nucleotide sequence ID" value="NZ_SATR01000003.1"/>
</dbReference>
<dbReference type="InterPro" id="IPR051910">
    <property type="entry name" value="ComF/GntX_DNA_util-trans"/>
</dbReference>
<dbReference type="InterPro" id="IPR029057">
    <property type="entry name" value="PRTase-like"/>
</dbReference>
<protein>
    <submittedName>
        <fullName evidence="3">ComF family protein</fullName>
    </submittedName>
</protein>
<dbReference type="Gene3D" id="3.40.50.2020">
    <property type="match status" value="1"/>
</dbReference>
<dbReference type="InterPro" id="IPR000836">
    <property type="entry name" value="PRTase_dom"/>
</dbReference>
<reference evidence="3 4" key="1">
    <citation type="submission" date="2019-01" db="EMBL/GenBank/DDBJ databases">
        <title>Vibrio BEI176 sp. nov, a marine bacterium isolated from China: eastern marignal seas.</title>
        <authorList>
            <person name="Li B."/>
        </authorList>
    </citation>
    <scope>NUCLEOTIDE SEQUENCE [LARGE SCALE GENOMIC DNA]</scope>
    <source>
        <strain evidence="3 4">BEI176</strain>
    </source>
</reference>
<proteinExistence type="inferred from homology"/>
<dbReference type="Proteomes" id="UP000297753">
    <property type="component" value="Unassembled WGS sequence"/>
</dbReference>
<dbReference type="Pfam" id="PF00156">
    <property type="entry name" value="Pribosyltran"/>
    <property type="match status" value="1"/>
</dbReference>
<comment type="similarity">
    <text evidence="1">Belongs to the ComF/GntX family.</text>
</comment>
<sequence>MLPQRVIKYIADLLPLNCELCGLELDQQHNGFCFACRKTFSPTPRCQRCGLPCVTETPTCGECLVTPPPWRRLYCVGDYQQPLSTYVHHLKYEGQFWHTRKLVDLLIPNIDTPAEVVTSVPLHWRRQWRRGFNQSELLAASLAKQLGCEYRPMFRRIRSTKQQKGLNRRERQVNLNGAFKLLKEESPYRHVAIIDDVVTTGSTVQHLCKLLLDSGVKSVDIYCICRTPDVVT</sequence>
<dbReference type="OrthoDB" id="9793412at2"/>
<dbReference type="EMBL" id="SATR01000003">
    <property type="protein sequence ID" value="TFH92945.1"/>
    <property type="molecule type" value="Genomic_DNA"/>
</dbReference>
<accession>A0A4Y8WK22</accession>
<feature type="domain" description="Phosphoribosyltransferase" evidence="2">
    <location>
        <begin position="135"/>
        <end position="228"/>
    </location>
</feature>
<dbReference type="SUPFAM" id="SSF53271">
    <property type="entry name" value="PRTase-like"/>
    <property type="match status" value="1"/>
</dbReference>
<evidence type="ECO:0000313" key="3">
    <source>
        <dbReference type="EMBL" id="TFH92945.1"/>
    </source>
</evidence>
<evidence type="ECO:0000256" key="1">
    <source>
        <dbReference type="ARBA" id="ARBA00008007"/>
    </source>
</evidence>
<gene>
    <name evidence="3" type="ORF">ELS82_03055</name>
</gene>
<evidence type="ECO:0000259" key="2">
    <source>
        <dbReference type="Pfam" id="PF00156"/>
    </source>
</evidence>
<name>A0A4Y8WK22_9VIBR</name>
<dbReference type="CDD" id="cd06223">
    <property type="entry name" value="PRTases_typeI"/>
    <property type="match status" value="1"/>
</dbReference>